<dbReference type="RefSeq" id="WP_223994383.1">
    <property type="nucleotide sequence ID" value="NZ_CAJZAG010000013.1"/>
</dbReference>
<keyword evidence="3" id="KW-1185">Reference proteome</keyword>
<evidence type="ECO:0000259" key="1">
    <source>
        <dbReference type="Pfam" id="PF01243"/>
    </source>
</evidence>
<name>A0ABN7ZF65_9BURK</name>
<sequence>MNPADHTYVPPQAKASSTLPAELVAYLDGTDLLAKMQALRISTVDGEGWPHASLLSAGDMVAMPSGSLRFAVFAESTTAANIQRDHRVTVTFAHDGGMGEVRLTCRRLTDAAAFPTIALFEAEPLSARFHLAPYATVRSGITFQLHEEAPALARWQRQIEALRAAT</sequence>
<dbReference type="Proteomes" id="UP000706525">
    <property type="component" value="Unassembled WGS sequence"/>
</dbReference>
<evidence type="ECO:0000313" key="2">
    <source>
        <dbReference type="EMBL" id="CAG9184625.1"/>
    </source>
</evidence>
<feature type="domain" description="Pyridoxamine 5'-phosphate oxidase N-terminal" evidence="1">
    <location>
        <begin position="32"/>
        <end position="106"/>
    </location>
</feature>
<evidence type="ECO:0000313" key="3">
    <source>
        <dbReference type="Proteomes" id="UP000706525"/>
    </source>
</evidence>
<dbReference type="SUPFAM" id="SSF50475">
    <property type="entry name" value="FMN-binding split barrel"/>
    <property type="match status" value="1"/>
</dbReference>
<protein>
    <recommendedName>
        <fullName evidence="1">Pyridoxamine 5'-phosphate oxidase N-terminal domain-containing protein</fullName>
    </recommendedName>
</protein>
<organism evidence="2 3">
    <name type="scientific">Cupriavidus pampae</name>
    <dbReference type="NCBI Taxonomy" id="659251"/>
    <lineage>
        <taxon>Bacteria</taxon>
        <taxon>Pseudomonadati</taxon>
        <taxon>Pseudomonadota</taxon>
        <taxon>Betaproteobacteria</taxon>
        <taxon>Burkholderiales</taxon>
        <taxon>Burkholderiaceae</taxon>
        <taxon>Cupriavidus</taxon>
    </lineage>
</organism>
<gene>
    <name evidence="2" type="ORF">LMG32289_05670</name>
</gene>
<comment type="caution">
    <text evidence="2">The sequence shown here is derived from an EMBL/GenBank/DDBJ whole genome shotgun (WGS) entry which is preliminary data.</text>
</comment>
<dbReference type="Gene3D" id="2.30.110.10">
    <property type="entry name" value="Electron Transport, Fmn-binding Protein, Chain A"/>
    <property type="match status" value="1"/>
</dbReference>
<accession>A0ABN7ZF65</accession>
<proteinExistence type="predicted"/>
<dbReference type="EMBL" id="CAJZAG010000013">
    <property type="protein sequence ID" value="CAG9184625.1"/>
    <property type="molecule type" value="Genomic_DNA"/>
</dbReference>
<dbReference type="Pfam" id="PF01243">
    <property type="entry name" value="PNPOx_N"/>
    <property type="match status" value="1"/>
</dbReference>
<dbReference type="InterPro" id="IPR011576">
    <property type="entry name" value="Pyridox_Oxase_N"/>
</dbReference>
<reference evidence="2 3" key="1">
    <citation type="submission" date="2021-08" db="EMBL/GenBank/DDBJ databases">
        <authorList>
            <person name="Peeters C."/>
        </authorList>
    </citation>
    <scope>NUCLEOTIDE SEQUENCE [LARGE SCALE GENOMIC DNA]</scope>
    <source>
        <strain evidence="2 3">LMG 32289</strain>
    </source>
</reference>
<dbReference type="InterPro" id="IPR012349">
    <property type="entry name" value="Split_barrel_FMN-bd"/>
</dbReference>